<evidence type="ECO:0000313" key="2">
    <source>
        <dbReference type="Proteomes" id="UP000316727"/>
    </source>
</evidence>
<accession>A0A501WH59</accession>
<gene>
    <name evidence="1" type="ORF">FJM65_07890</name>
</gene>
<keyword evidence="2" id="KW-1185">Reference proteome</keyword>
<name>A0A501WH59_9BACT</name>
<dbReference type="EMBL" id="VFRQ01000003">
    <property type="protein sequence ID" value="TPE44926.1"/>
    <property type="molecule type" value="Genomic_DNA"/>
</dbReference>
<dbReference type="Proteomes" id="UP000316727">
    <property type="component" value="Unassembled WGS sequence"/>
</dbReference>
<organism evidence="1 2">
    <name type="scientific">Pontibacter mangrovi</name>
    <dbReference type="NCBI Taxonomy" id="2589816"/>
    <lineage>
        <taxon>Bacteria</taxon>
        <taxon>Pseudomonadati</taxon>
        <taxon>Bacteroidota</taxon>
        <taxon>Cytophagia</taxon>
        <taxon>Cytophagales</taxon>
        <taxon>Hymenobacteraceae</taxon>
        <taxon>Pontibacter</taxon>
    </lineage>
</organism>
<dbReference type="OrthoDB" id="893553at2"/>
<proteinExistence type="predicted"/>
<dbReference type="RefSeq" id="WP_140620951.1">
    <property type="nucleotide sequence ID" value="NZ_VFRQ01000003.1"/>
</dbReference>
<comment type="caution">
    <text evidence="1">The sequence shown here is derived from an EMBL/GenBank/DDBJ whole genome shotgun (WGS) entry which is preliminary data.</text>
</comment>
<dbReference type="AlphaFoldDB" id="A0A501WH59"/>
<reference evidence="1 2" key="1">
    <citation type="submission" date="2019-06" db="EMBL/GenBank/DDBJ databases">
        <title>A novel bacterium of genus Pontibacter, isolated from marine sediment.</title>
        <authorList>
            <person name="Huang H."/>
            <person name="Mo K."/>
            <person name="Hu Y."/>
        </authorList>
    </citation>
    <scope>NUCLEOTIDE SEQUENCE [LARGE SCALE GENOMIC DNA]</scope>
    <source>
        <strain evidence="1 2">HB172049</strain>
    </source>
</reference>
<protein>
    <submittedName>
        <fullName evidence="1">Uncharacterized protein</fullName>
    </submittedName>
</protein>
<sequence>MQNRELRKLTQEKLKGYRKLSMREKKDFELSAVDDFLFWSRKTWCQFMYFYADNAENRENGRAGKATSIRFGTRNLDLIPSRKRPKTRNKSIKTVRYFDTGKFGKIRGADGKYKNADGAVVNGLWRSFRRDQVIMVLKIWSFERNKFVTDFEDFNIRDTAAS</sequence>
<evidence type="ECO:0000313" key="1">
    <source>
        <dbReference type="EMBL" id="TPE44926.1"/>
    </source>
</evidence>